<dbReference type="STRING" id="1257118.L8GN84"/>
<dbReference type="CDD" id="cd07440">
    <property type="entry name" value="RGS"/>
    <property type="match status" value="1"/>
</dbReference>
<dbReference type="OMA" id="RCCFHRS"/>
<proteinExistence type="predicted"/>
<name>L8GN84_ACACF</name>
<dbReference type="FunFam" id="1.10.167.10:FF:000001">
    <property type="entry name" value="Putative regulator of g-protein signaling 12"/>
    <property type="match status" value="1"/>
</dbReference>
<dbReference type="PRINTS" id="PR01301">
    <property type="entry name" value="RGSPROTEIN"/>
</dbReference>
<dbReference type="Proteomes" id="UP000011083">
    <property type="component" value="Unassembled WGS sequence"/>
</dbReference>
<dbReference type="PANTHER" id="PTHR10845">
    <property type="entry name" value="REGULATOR OF G PROTEIN SIGNALING"/>
    <property type="match status" value="1"/>
</dbReference>
<dbReference type="InterPro" id="IPR036305">
    <property type="entry name" value="RGS_sf"/>
</dbReference>
<dbReference type="OrthoDB" id="196547at2759"/>
<dbReference type="Pfam" id="PF00615">
    <property type="entry name" value="RGS"/>
    <property type="match status" value="1"/>
</dbReference>
<evidence type="ECO:0000313" key="2">
    <source>
        <dbReference type="EMBL" id="ELR14525.1"/>
    </source>
</evidence>
<dbReference type="PANTHER" id="PTHR10845:SF192">
    <property type="entry name" value="DOUBLE HIT, ISOFORM B"/>
    <property type="match status" value="1"/>
</dbReference>
<dbReference type="PROSITE" id="PS50132">
    <property type="entry name" value="RGS"/>
    <property type="match status" value="1"/>
</dbReference>
<dbReference type="AlphaFoldDB" id="L8GN84"/>
<dbReference type="EMBL" id="KB008052">
    <property type="protein sequence ID" value="ELR14525.1"/>
    <property type="molecule type" value="Genomic_DNA"/>
</dbReference>
<dbReference type="RefSeq" id="XP_004336538.1">
    <property type="nucleotide sequence ID" value="XM_004336490.1"/>
</dbReference>
<accession>L8GN84</accession>
<evidence type="ECO:0000313" key="3">
    <source>
        <dbReference type="Proteomes" id="UP000011083"/>
    </source>
</evidence>
<reference evidence="2 3" key="1">
    <citation type="journal article" date="2013" name="Genome Biol.">
        <title>Genome of Acanthamoeba castellanii highlights extensive lateral gene transfer and early evolution of tyrosine kinase signaling.</title>
        <authorList>
            <person name="Clarke M."/>
            <person name="Lohan A.J."/>
            <person name="Liu B."/>
            <person name="Lagkouvardos I."/>
            <person name="Roy S."/>
            <person name="Zafar N."/>
            <person name="Bertelli C."/>
            <person name="Schilde C."/>
            <person name="Kianianmomeni A."/>
            <person name="Burglin T.R."/>
            <person name="Frech C."/>
            <person name="Turcotte B."/>
            <person name="Kopec K.O."/>
            <person name="Synnott J.M."/>
            <person name="Choo C."/>
            <person name="Paponov I."/>
            <person name="Finkler A."/>
            <person name="Soon Heng Tan C."/>
            <person name="Hutchins A.P."/>
            <person name="Weinmeier T."/>
            <person name="Rattei T."/>
            <person name="Chu J.S."/>
            <person name="Gimenez G."/>
            <person name="Irimia M."/>
            <person name="Rigden D.J."/>
            <person name="Fitzpatrick D.A."/>
            <person name="Lorenzo-Morales J."/>
            <person name="Bateman A."/>
            <person name="Chiu C.H."/>
            <person name="Tang P."/>
            <person name="Hegemann P."/>
            <person name="Fromm H."/>
            <person name="Raoult D."/>
            <person name="Greub G."/>
            <person name="Miranda-Saavedra D."/>
            <person name="Chen N."/>
            <person name="Nash P."/>
            <person name="Ginger M.L."/>
            <person name="Horn M."/>
            <person name="Schaap P."/>
            <person name="Caler L."/>
            <person name="Loftus B."/>
        </authorList>
    </citation>
    <scope>NUCLEOTIDE SEQUENCE [LARGE SCALE GENOMIC DNA]</scope>
    <source>
        <strain evidence="2 3">Neff</strain>
    </source>
</reference>
<organism evidence="2 3">
    <name type="scientific">Acanthamoeba castellanii (strain ATCC 30010 / Neff)</name>
    <dbReference type="NCBI Taxonomy" id="1257118"/>
    <lineage>
        <taxon>Eukaryota</taxon>
        <taxon>Amoebozoa</taxon>
        <taxon>Discosea</taxon>
        <taxon>Longamoebia</taxon>
        <taxon>Centramoebida</taxon>
        <taxon>Acanthamoebidae</taxon>
        <taxon>Acanthamoeba</taxon>
    </lineage>
</organism>
<keyword evidence="3" id="KW-1185">Reference proteome</keyword>
<evidence type="ECO:0000259" key="1">
    <source>
        <dbReference type="PROSITE" id="PS50132"/>
    </source>
</evidence>
<dbReference type="Gene3D" id="1.10.167.10">
    <property type="entry name" value="Regulator of G-protein Signalling 4, domain 2"/>
    <property type="match status" value="1"/>
</dbReference>
<dbReference type="SUPFAM" id="SSF48097">
    <property type="entry name" value="Regulator of G-protein signaling, RGS"/>
    <property type="match status" value="1"/>
</dbReference>
<dbReference type="InterPro" id="IPR044926">
    <property type="entry name" value="RGS_subdomain_2"/>
</dbReference>
<dbReference type="InterPro" id="IPR016137">
    <property type="entry name" value="RGS"/>
</dbReference>
<dbReference type="GeneID" id="14915099"/>
<feature type="domain" description="RGS" evidence="1">
    <location>
        <begin position="6"/>
        <end position="122"/>
    </location>
</feature>
<dbReference type="SMART" id="SM00315">
    <property type="entry name" value="RGS"/>
    <property type="match status" value="1"/>
</dbReference>
<dbReference type="VEuPathDB" id="AmoebaDB:ACA1_193280"/>
<gene>
    <name evidence="2" type="ORF">ACA1_193280</name>
</gene>
<dbReference type="KEGG" id="acan:ACA1_193280"/>
<protein>
    <submittedName>
        <fullName evidence="2">Regulator of g protein signaling domain containing protein</fullName>
    </submittedName>
</protein>
<sequence length="165" mass="19146">MSKEYFLNCILRDDNARTIFLQFLRKRHCAENLLFWLEVEDYMKLETPEEQEARARAIFEQYILADSPFEVNLSHKLREEVTAGMLHPSRETFTSAQKSIFLLLVHGTFDYFLRSDLYKMYKENRDIAGLLTARKRGESFTRGDDEAFELAAAAVAANKGCCILS</sequence>